<evidence type="ECO:0000256" key="1">
    <source>
        <dbReference type="SAM" id="Phobius"/>
    </source>
</evidence>
<feature type="transmembrane region" description="Helical" evidence="1">
    <location>
        <begin position="23"/>
        <end position="45"/>
    </location>
</feature>
<dbReference type="Proteomes" id="UP000315017">
    <property type="component" value="Chromosome"/>
</dbReference>
<dbReference type="AlphaFoldDB" id="A0A517YKF2"/>
<feature type="transmembrane region" description="Helical" evidence="1">
    <location>
        <begin position="127"/>
        <end position="147"/>
    </location>
</feature>
<keyword evidence="1" id="KW-0812">Transmembrane</keyword>
<feature type="transmembrane region" description="Helical" evidence="1">
    <location>
        <begin position="52"/>
        <end position="71"/>
    </location>
</feature>
<evidence type="ECO:0000313" key="2">
    <source>
        <dbReference type="EMBL" id="QDU30703.1"/>
    </source>
</evidence>
<feature type="transmembrane region" description="Helical" evidence="1">
    <location>
        <begin position="91"/>
        <end position="115"/>
    </location>
</feature>
<protein>
    <submittedName>
        <fullName evidence="2">Uncharacterized protein</fullName>
    </submittedName>
</protein>
<keyword evidence="3" id="KW-1185">Reference proteome</keyword>
<feature type="transmembrane region" description="Helical" evidence="1">
    <location>
        <begin position="187"/>
        <end position="209"/>
    </location>
</feature>
<keyword evidence="1" id="KW-1133">Transmembrane helix</keyword>
<dbReference type="KEGG" id="aagg:ETAA8_58510"/>
<name>A0A517YKF2_9BACT</name>
<evidence type="ECO:0000313" key="3">
    <source>
        <dbReference type="Proteomes" id="UP000315017"/>
    </source>
</evidence>
<gene>
    <name evidence="2" type="ORF">ETAA8_58510</name>
</gene>
<sequence>MILAQVALVAVFAGLSGLDWARLFLLAPIVPATFVLWLGQTPLLYQGYMNQLVFSHALFSSLAILGVRLSGIRGGWPNPPSSEGKCWQISIKQLLIVTTVVAVVVSGATSLRRLVEGQAETESYVPLYALVDALATSLLTLSIVWALGTSWRWLNFSLMLVLAVFVYTIQVFAFRMEKSWDSHALQFTAWQAFMIASLMVLRLAGWRLIRPHQQLNESRNLDGEYSIE</sequence>
<proteinExistence type="predicted"/>
<dbReference type="EMBL" id="CP036274">
    <property type="protein sequence ID" value="QDU30703.1"/>
    <property type="molecule type" value="Genomic_DNA"/>
</dbReference>
<reference evidence="2 3" key="1">
    <citation type="submission" date="2019-02" db="EMBL/GenBank/DDBJ databases">
        <title>Deep-cultivation of Planctomycetes and their phenomic and genomic characterization uncovers novel biology.</title>
        <authorList>
            <person name="Wiegand S."/>
            <person name="Jogler M."/>
            <person name="Boedeker C."/>
            <person name="Pinto D."/>
            <person name="Vollmers J."/>
            <person name="Rivas-Marin E."/>
            <person name="Kohn T."/>
            <person name="Peeters S.H."/>
            <person name="Heuer A."/>
            <person name="Rast P."/>
            <person name="Oberbeckmann S."/>
            <person name="Bunk B."/>
            <person name="Jeske O."/>
            <person name="Meyerdierks A."/>
            <person name="Storesund J.E."/>
            <person name="Kallscheuer N."/>
            <person name="Luecker S."/>
            <person name="Lage O.M."/>
            <person name="Pohl T."/>
            <person name="Merkel B.J."/>
            <person name="Hornburger P."/>
            <person name="Mueller R.-W."/>
            <person name="Bruemmer F."/>
            <person name="Labrenz M."/>
            <person name="Spormann A.M."/>
            <person name="Op den Camp H."/>
            <person name="Overmann J."/>
            <person name="Amann R."/>
            <person name="Jetten M.S.M."/>
            <person name="Mascher T."/>
            <person name="Medema M.H."/>
            <person name="Devos D.P."/>
            <person name="Kaster A.-K."/>
            <person name="Ovreas L."/>
            <person name="Rohde M."/>
            <person name="Galperin M.Y."/>
            <person name="Jogler C."/>
        </authorList>
    </citation>
    <scope>NUCLEOTIDE SEQUENCE [LARGE SCALE GENOMIC DNA]</scope>
    <source>
        <strain evidence="2 3">ETA_A8</strain>
    </source>
</reference>
<organism evidence="2 3">
    <name type="scientific">Anatilimnocola aggregata</name>
    <dbReference type="NCBI Taxonomy" id="2528021"/>
    <lineage>
        <taxon>Bacteria</taxon>
        <taxon>Pseudomonadati</taxon>
        <taxon>Planctomycetota</taxon>
        <taxon>Planctomycetia</taxon>
        <taxon>Pirellulales</taxon>
        <taxon>Pirellulaceae</taxon>
        <taxon>Anatilimnocola</taxon>
    </lineage>
</organism>
<keyword evidence="1" id="KW-0472">Membrane</keyword>
<feature type="transmembrane region" description="Helical" evidence="1">
    <location>
        <begin position="153"/>
        <end position="175"/>
    </location>
</feature>
<accession>A0A517YKF2</accession>